<feature type="domain" description="HMG box" evidence="5">
    <location>
        <begin position="161"/>
        <end position="229"/>
    </location>
</feature>
<dbReference type="GO" id="GO:0000978">
    <property type="term" value="F:RNA polymerase II cis-regulatory region sequence-specific DNA binding"/>
    <property type="evidence" value="ECO:0007669"/>
    <property type="project" value="TreeGrafter"/>
</dbReference>
<feature type="region of interest" description="Disordered" evidence="4">
    <location>
        <begin position="95"/>
        <end position="162"/>
    </location>
</feature>
<evidence type="ECO:0000256" key="1">
    <source>
        <dbReference type="ARBA" id="ARBA00023125"/>
    </source>
</evidence>
<keyword evidence="1 3" id="KW-0238">DNA-binding</keyword>
<comment type="caution">
    <text evidence="6">The sequence shown here is derived from an EMBL/GenBank/DDBJ whole genome shotgun (WGS) entry which is preliminary data.</text>
</comment>
<feature type="region of interest" description="Disordered" evidence="4">
    <location>
        <begin position="308"/>
        <end position="347"/>
    </location>
</feature>
<dbReference type="EMBL" id="JANIEX010000063">
    <property type="protein sequence ID" value="KAJ3574594.1"/>
    <property type="molecule type" value="Genomic_DNA"/>
</dbReference>
<feature type="compositionally biased region" description="Basic and acidic residues" evidence="4">
    <location>
        <begin position="259"/>
        <end position="272"/>
    </location>
</feature>
<dbReference type="InterPro" id="IPR009071">
    <property type="entry name" value="HMG_box_dom"/>
</dbReference>
<dbReference type="InterPro" id="IPR050140">
    <property type="entry name" value="SRY-related_HMG-box_TF-like"/>
</dbReference>
<feature type="DNA-binding region" description="HMG box" evidence="3">
    <location>
        <begin position="161"/>
        <end position="229"/>
    </location>
</feature>
<feature type="region of interest" description="Disordered" evidence="4">
    <location>
        <begin position="233"/>
        <end position="273"/>
    </location>
</feature>
<feature type="compositionally biased region" description="Low complexity" evidence="4">
    <location>
        <begin position="396"/>
        <end position="418"/>
    </location>
</feature>
<dbReference type="GO" id="GO:0030154">
    <property type="term" value="P:cell differentiation"/>
    <property type="evidence" value="ECO:0007669"/>
    <property type="project" value="TreeGrafter"/>
</dbReference>
<feature type="compositionally biased region" description="Basic residues" evidence="4">
    <location>
        <begin position="233"/>
        <end position="242"/>
    </location>
</feature>
<protein>
    <recommendedName>
        <fullName evidence="5">HMG box domain-containing protein</fullName>
    </recommendedName>
</protein>
<evidence type="ECO:0000313" key="6">
    <source>
        <dbReference type="EMBL" id="KAJ3574594.1"/>
    </source>
</evidence>
<evidence type="ECO:0000256" key="3">
    <source>
        <dbReference type="PROSITE-ProRule" id="PRU00267"/>
    </source>
</evidence>
<dbReference type="AlphaFoldDB" id="A0AAD5W2R6"/>
<keyword evidence="7" id="KW-1185">Reference proteome</keyword>
<keyword evidence="3" id="KW-0539">Nucleus</keyword>
<dbReference type="PROSITE" id="PS50118">
    <property type="entry name" value="HMG_BOX_2"/>
    <property type="match status" value="1"/>
</dbReference>
<name>A0AAD5W2R6_9AGAR</name>
<dbReference type="Gene3D" id="1.10.30.10">
    <property type="entry name" value="High mobility group box domain"/>
    <property type="match status" value="1"/>
</dbReference>
<evidence type="ECO:0000256" key="4">
    <source>
        <dbReference type="SAM" id="MobiDB-lite"/>
    </source>
</evidence>
<organism evidence="6 7">
    <name type="scientific">Leucocoprinus birnbaumii</name>
    <dbReference type="NCBI Taxonomy" id="56174"/>
    <lineage>
        <taxon>Eukaryota</taxon>
        <taxon>Fungi</taxon>
        <taxon>Dikarya</taxon>
        <taxon>Basidiomycota</taxon>
        <taxon>Agaricomycotina</taxon>
        <taxon>Agaricomycetes</taxon>
        <taxon>Agaricomycetidae</taxon>
        <taxon>Agaricales</taxon>
        <taxon>Agaricineae</taxon>
        <taxon>Agaricaceae</taxon>
        <taxon>Leucocoprinus</taxon>
    </lineage>
</organism>
<sequence length="534" mass="58658">MDCVYPTLPLPGDPRGVLTTNSGRIRVSFRPSPYTDLSETHAVPITPLLDECHQASSLRSFFTLTIDIHNLALFLLNSILAINSLLTMTQYDPAYPSSTGRSSTSDNGDGLLPPSAGERPDERAPSLSGSDDGSIGVHKNDAEVEEDVTLTSQTLNADGTPKRPMNAFMIFARRRRPQVSAENQSMRTGEISKLLSKEWTTMPMSDKQFYLDQAKILKENFNSKYPDYVYRRRPNNTRKKKRGDIGGLRQLDNPQLDDMGGHDLGESSHTDEEVLDPTGHYARVPHEVSQAYESHGRYGSVPSRYSISSDGFRPASTHDTRVPYPPPSDRLSQDIATSRLGQPNNSYSYPYQAASSTAPLYEPLNSAESWQQHKMDRGCPWPPTNSHPDRIMPMGSSKVEPYPSSSSPHSSWSSSGPPTANGGGPNSYQFQALTTPFNPNQNTVTGYSSSPSPVPAGHHYEAPPHGSRDYDSRPYAPSPSISPSSYPGSRDIPYPPRQPSISRSVTSVPGISSFNHPGMQSSEPNSAHGYWSRE</sequence>
<dbReference type="GO" id="GO:0005634">
    <property type="term" value="C:nucleus"/>
    <property type="evidence" value="ECO:0007669"/>
    <property type="project" value="UniProtKB-UniRule"/>
</dbReference>
<dbReference type="SUPFAM" id="SSF47095">
    <property type="entry name" value="HMG-box"/>
    <property type="match status" value="1"/>
</dbReference>
<keyword evidence="2" id="KW-0804">Transcription</keyword>
<feature type="compositionally biased region" description="Polar residues" evidence="4">
    <location>
        <begin position="499"/>
        <end position="525"/>
    </location>
</feature>
<feature type="region of interest" description="Disordered" evidence="4">
    <location>
        <begin position="372"/>
        <end position="534"/>
    </location>
</feature>
<dbReference type="PANTHER" id="PTHR10270:SF161">
    <property type="entry name" value="SEX-DETERMINING REGION Y PROTEIN"/>
    <property type="match status" value="1"/>
</dbReference>
<feature type="compositionally biased region" description="Low complexity" evidence="4">
    <location>
        <begin position="473"/>
        <end position="490"/>
    </location>
</feature>
<evidence type="ECO:0000256" key="2">
    <source>
        <dbReference type="ARBA" id="ARBA00023163"/>
    </source>
</evidence>
<dbReference type="Proteomes" id="UP001213000">
    <property type="component" value="Unassembled WGS sequence"/>
</dbReference>
<feature type="compositionally biased region" description="Polar residues" evidence="4">
    <location>
        <begin position="334"/>
        <end position="347"/>
    </location>
</feature>
<dbReference type="SMART" id="SM00398">
    <property type="entry name" value="HMG"/>
    <property type="match status" value="1"/>
</dbReference>
<accession>A0AAD5W2R6</accession>
<dbReference type="GO" id="GO:0001228">
    <property type="term" value="F:DNA-binding transcription activator activity, RNA polymerase II-specific"/>
    <property type="evidence" value="ECO:0007669"/>
    <property type="project" value="TreeGrafter"/>
</dbReference>
<gene>
    <name evidence="6" type="ORF">NP233_g1668</name>
</gene>
<dbReference type="PANTHER" id="PTHR10270">
    <property type="entry name" value="SOX TRANSCRIPTION FACTOR"/>
    <property type="match status" value="1"/>
</dbReference>
<evidence type="ECO:0000313" key="7">
    <source>
        <dbReference type="Proteomes" id="UP001213000"/>
    </source>
</evidence>
<reference evidence="6" key="1">
    <citation type="submission" date="2022-07" db="EMBL/GenBank/DDBJ databases">
        <title>Genome Sequence of Leucocoprinus birnbaumii.</title>
        <authorList>
            <person name="Buettner E."/>
        </authorList>
    </citation>
    <scope>NUCLEOTIDE SEQUENCE</scope>
    <source>
        <strain evidence="6">VT141</strain>
    </source>
</reference>
<evidence type="ECO:0000259" key="5">
    <source>
        <dbReference type="PROSITE" id="PS50118"/>
    </source>
</evidence>
<feature type="compositionally biased region" description="Basic and acidic residues" evidence="4">
    <location>
        <begin position="458"/>
        <end position="472"/>
    </location>
</feature>
<proteinExistence type="predicted"/>
<dbReference type="InterPro" id="IPR036910">
    <property type="entry name" value="HMG_box_dom_sf"/>
</dbReference>
<feature type="compositionally biased region" description="Polar residues" evidence="4">
    <location>
        <begin position="426"/>
        <end position="451"/>
    </location>
</feature>
<dbReference type="Pfam" id="PF00505">
    <property type="entry name" value="HMG_box"/>
    <property type="match status" value="1"/>
</dbReference>
<feature type="compositionally biased region" description="Polar residues" evidence="4">
    <location>
        <begin position="96"/>
        <end position="107"/>
    </location>
</feature>